<reference evidence="1 2" key="1">
    <citation type="submission" date="2021-12" db="EMBL/GenBank/DDBJ databases">
        <title>Genome sequencing of bacteria with rrn-lacking chromosome and rrn-plasmid.</title>
        <authorList>
            <person name="Anda M."/>
            <person name="Iwasaki W."/>
        </authorList>
    </citation>
    <scope>NUCLEOTIDE SEQUENCE [LARGE SCALE GENOMIC DNA]</scope>
    <source>
        <strain evidence="1 2">NBRC 15940</strain>
    </source>
</reference>
<proteinExistence type="predicted"/>
<organism evidence="1 2">
    <name type="scientific">Persicobacter diffluens</name>
    <dbReference type="NCBI Taxonomy" id="981"/>
    <lineage>
        <taxon>Bacteria</taxon>
        <taxon>Pseudomonadati</taxon>
        <taxon>Bacteroidota</taxon>
        <taxon>Cytophagia</taxon>
        <taxon>Cytophagales</taxon>
        <taxon>Persicobacteraceae</taxon>
        <taxon>Persicobacter</taxon>
    </lineage>
</organism>
<dbReference type="RefSeq" id="WP_053405880.1">
    <property type="nucleotide sequence ID" value="NZ_BQKE01000001.1"/>
</dbReference>
<sequence length="76" mass="8483">MKRSLTLFSVFQIAAWGLFFSQNENEEFVSSELTQAETAIVSLKTNDAYAGAEPLSSSPDAAVISKRNQEWNICFF</sequence>
<dbReference type="Proteomes" id="UP001310022">
    <property type="component" value="Unassembled WGS sequence"/>
</dbReference>
<protein>
    <submittedName>
        <fullName evidence="1">Uncharacterized protein</fullName>
    </submittedName>
</protein>
<keyword evidence="2" id="KW-1185">Reference proteome</keyword>
<dbReference type="EMBL" id="BQKE01000001">
    <property type="protein sequence ID" value="GJM61899.1"/>
    <property type="molecule type" value="Genomic_DNA"/>
</dbReference>
<evidence type="ECO:0000313" key="1">
    <source>
        <dbReference type="EMBL" id="GJM61899.1"/>
    </source>
</evidence>
<comment type="caution">
    <text evidence="1">The sequence shown here is derived from an EMBL/GenBank/DDBJ whole genome shotgun (WGS) entry which is preliminary data.</text>
</comment>
<name>A0AAN5AKC2_9BACT</name>
<dbReference type="AlphaFoldDB" id="A0AAN5AKC2"/>
<evidence type="ECO:0000313" key="2">
    <source>
        <dbReference type="Proteomes" id="UP001310022"/>
    </source>
</evidence>
<gene>
    <name evidence="1" type="ORF">PEDI_24510</name>
</gene>
<accession>A0AAN5AKC2</accession>